<dbReference type="InterPro" id="IPR003121">
    <property type="entry name" value="SWIB_MDM2_domain"/>
</dbReference>
<dbReference type="AlphaFoldDB" id="A0A6C0AI97"/>
<evidence type="ECO:0000259" key="1">
    <source>
        <dbReference type="PROSITE" id="PS51925"/>
    </source>
</evidence>
<accession>A0A6C0AI97</accession>
<dbReference type="PANTHER" id="PTHR13844">
    <property type="entry name" value="SWI/SNF-RELATED MATRIX-ASSOCIATED ACTIN-DEPENDENT REGULATOR OF CHROMATIN SUBFAMILY D"/>
    <property type="match status" value="1"/>
</dbReference>
<sequence length="190" mass="21093">MSIMPKKTVAKSAPVEVVVPTPAPAPTPVAETVPEPVKSDDDLSQAYSGCTAKLSLMRQQMSAIILELRTLQKRSERELKAVQKAGNKRKQRHAIRAPSGFVKPTLISDQLAEFLSKPKGSLIARTDVTREINAYIRANKLQDEKNGRKINPDAKLTTLLTLQPTDELTYFNLQRYMSQHFKKATPVTPA</sequence>
<name>A0A6C0AI97_9ZZZZ</name>
<dbReference type="PROSITE" id="PS51925">
    <property type="entry name" value="SWIB_MDM2"/>
    <property type="match status" value="1"/>
</dbReference>
<dbReference type="Pfam" id="PF02201">
    <property type="entry name" value="SWIB"/>
    <property type="match status" value="1"/>
</dbReference>
<dbReference type="EMBL" id="MN740625">
    <property type="protein sequence ID" value="QHS79061.1"/>
    <property type="molecule type" value="Genomic_DNA"/>
</dbReference>
<reference evidence="2" key="1">
    <citation type="journal article" date="2020" name="Nature">
        <title>Giant virus diversity and host interactions through global metagenomics.</title>
        <authorList>
            <person name="Schulz F."/>
            <person name="Roux S."/>
            <person name="Paez-Espino D."/>
            <person name="Jungbluth S."/>
            <person name="Walsh D.A."/>
            <person name="Denef V.J."/>
            <person name="McMahon K.D."/>
            <person name="Konstantinidis K.T."/>
            <person name="Eloe-Fadrosh E.A."/>
            <person name="Kyrpides N.C."/>
            <person name="Woyke T."/>
        </authorList>
    </citation>
    <scope>NUCLEOTIDE SEQUENCE</scope>
    <source>
        <strain evidence="2">GVMAG-S-1035118-87</strain>
    </source>
</reference>
<protein>
    <recommendedName>
        <fullName evidence="1">DM2 domain-containing protein</fullName>
    </recommendedName>
</protein>
<proteinExistence type="predicted"/>
<evidence type="ECO:0000313" key="2">
    <source>
        <dbReference type="EMBL" id="QHS79061.1"/>
    </source>
</evidence>
<feature type="domain" description="DM2" evidence="1">
    <location>
        <begin position="100"/>
        <end position="183"/>
    </location>
</feature>
<dbReference type="SMART" id="SM00151">
    <property type="entry name" value="SWIB"/>
    <property type="match status" value="1"/>
</dbReference>
<dbReference type="CDD" id="cd10567">
    <property type="entry name" value="SWIB-MDM2_like"/>
    <property type="match status" value="1"/>
</dbReference>
<dbReference type="SUPFAM" id="SSF47592">
    <property type="entry name" value="SWIB/MDM2 domain"/>
    <property type="match status" value="1"/>
</dbReference>
<dbReference type="InterPro" id="IPR036885">
    <property type="entry name" value="SWIB_MDM2_dom_sf"/>
</dbReference>
<dbReference type="InterPro" id="IPR019835">
    <property type="entry name" value="SWIB_domain"/>
</dbReference>
<dbReference type="Gene3D" id="1.10.245.10">
    <property type="entry name" value="SWIB/MDM2 domain"/>
    <property type="match status" value="1"/>
</dbReference>
<organism evidence="2">
    <name type="scientific">viral metagenome</name>
    <dbReference type="NCBI Taxonomy" id="1070528"/>
    <lineage>
        <taxon>unclassified sequences</taxon>
        <taxon>metagenomes</taxon>
        <taxon>organismal metagenomes</taxon>
    </lineage>
</organism>